<evidence type="ECO:0000256" key="1">
    <source>
        <dbReference type="SAM" id="Phobius"/>
    </source>
</evidence>
<proteinExistence type="predicted"/>
<evidence type="ECO:0000313" key="2">
    <source>
        <dbReference type="EMBL" id="MDT1061915.1"/>
    </source>
</evidence>
<sequence length="200" mass="22157">MTQTIESKGPRLVPTRQFFLDRLWIWLTGIAFWVVGAILLAIFTPFWATMQLIWDSPRVLAALQQEVAALRTDLTDATGDNRVIRQTPGLSYVTEPVHVGEAVILNLVLERTELGAKCVLIGGQSLFTEAGGVTTPGSAVMPSRQIGEETARLRIKLVPPDTLRPGRIELFVALEYDCDGRRVFDRTDVVTYSLLPRPGP</sequence>
<evidence type="ECO:0000313" key="3">
    <source>
        <dbReference type="Proteomes" id="UP001251085"/>
    </source>
</evidence>
<comment type="caution">
    <text evidence="2">The sequence shown here is derived from an EMBL/GenBank/DDBJ whole genome shotgun (WGS) entry which is preliminary data.</text>
</comment>
<keyword evidence="1" id="KW-0812">Transmembrane</keyword>
<protein>
    <recommendedName>
        <fullName evidence="4">DUF3426 domain-containing protein</fullName>
    </recommendedName>
</protein>
<gene>
    <name evidence="2" type="ORF">RM190_08610</name>
</gene>
<keyword evidence="3" id="KW-1185">Reference proteome</keyword>
<dbReference type="RefSeq" id="WP_311759009.1">
    <property type="nucleotide sequence ID" value="NZ_JAVRQI010000005.1"/>
</dbReference>
<reference evidence="3" key="1">
    <citation type="submission" date="2023-07" db="EMBL/GenBank/DDBJ databases">
        <title>Characterization of two Paracoccaceae strains isolated from Phycosphere and proposal of Xinfangfangia lacusdiani sp. nov.</title>
        <authorList>
            <person name="Deng Y."/>
            <person name="Zhang Y.Q."/>
        </authorList>
    </citation>
    <scope>NUCLEOTIDE SEQUENCE [LARGE SCALE GENOMIC DNA]</scope>
    <source>
        <strain evidence="3">CPCC 101403</strain>
    </source>
</reference>
<name>A0ABU3ECP1_9RHOB</name>
<feature type="transmembrane region" description="Helical" evidence="1">
    <location>
        <begin position="23"/>
        <end position="48"/>
    </location>
</feature>
<evidence type="ECO:0008006" key="4">
    <source>
        <dbReference type="Google" id="ProtNLM"/>
    </source>
</evidence>
<accession>A0ABU3ECP1</accession>
<dbReference type="Proteomes" id="UP001251085">
    <property type="component" value="Unassembled WGS sequence"/>
</dbReference>
<keyword evidence="1" id="KW-1133">Transmembrane helix</keyword>
<dbReference type="EMBL" id="JAVRQI010000005">
    <property type="protein sequence ID" value="MDT1061915.1"/>
    <property type="molecule type" value="Genomic_DNA"/>
</dbReference>
<keyword evidence="1" id="KW-0472">Membrane</keyword>
<organism evidence="2 3">
    <name type="scientific">Paracoccus broussonetiae</name>
    <dbReference type="NCBI Taxonomy" id="3075834"/>
    <lineage>
        <taxon>Bacteria</taxon>
        <taxon>Pseudomonadati</taxon>
        <taxon>Pseudomonadota</taxon>
        <taxon>Alphaproteobacteria</taxon>
        <taxon>Rhodobacterales</taxon>
        <taxon>Paracoccaceae</taxon>
        <taxon>Paracoccus</taxon>
    </lineage>
</organism>